<dbReference type="AlphaFoldDB" id="A0A0P8W8V6"/>
<organism evidence="6 7">
    <name type="scientific">Oxobacter pfennigii</name>
    <dbReference type="NCBI Taxonomy" id="36849"/>
    <lineage>
        <taxon>Bacteria</taxon>
        <taxon>Bacillati</taxon>
        <taxon>Bacillota</taxon>
        <taxon>Clostridia</taxon>
        <taxon>Eubacteriales</taxon>
        <taxon>Clostridiaceae</taxon>
        <taxon>Oxobacter</taxon>
    </lineage>
</organism>
<dbReference type="PANTHER" id="PTHR12714">
    <property type="entry name" value="PROTEIN-S ISOPRENYLCYSTEINE O-METHYLTRANSFERASE"/>
    <property type="match status" value="1"/>
</dbReference>
<evidence type="ECO:0008006" key="8">
    <source>
        <dbReference type="Google" id="ProtNLM"/>
    </source>
</evidence>
<dbReference type="OrthoDB" id="9782395at2"/>
<evidence type="ECO:0000256" key="5">
    <source>
        <dbReference type="SAM" id="Phobius"/>
    </source>
</evidence>
<keyword evidence="4 5" id="KW-0472">Membrane</keyword>
<protein>
    <recommendedName>
        <fullName evidence="8">Isoprenylcysteine carboxyl methyltransferase (ICMT) family protein</fullName>
    </recommendedName>
</protein>
<dbReference type="RefSeq" id="WP_054875345.1">
    <property type="nucleotide sequence ID" value="NZ_LKET01000032.1"/>
</dbReference>
<evidence type="ECO:0000256" key="1">
    <source>
        <dbReference type="ARBA" id="ARBA00004127"/>
    </source>
</evidence>
<keyword evidence="2 5" id="KW-0812">Transmembrane</keyword>
<feature type="transmembrane region" description="Helical" evidence="5">
    <location>
        <begin position="79"/>
        <end position="99"/>
    </location>
</feature>
<comment type="subcellular location">
    <subcellularLocation>
        <location evidence="1">Endomembrane system</location>
        <topology evidence="1">Multi-pass membrane protein</topology>
    </subcellularLocation>
</comment>
<dbReference type="InterPro" id="IPR007318">
    <property type="entry name" value="Phopholipid_MeTrfase"/>
</dbReference>
<dbReference type="STRING" id="36849.OXPF_23180"/>
<reference evidence="6 7" key="1">
    <citation type="submission" date="2015-09" db="EMBL/GenBank/DDBJ databases">
        <title>Genome sequence of Oxobacter pfennigii DSM 3222.</title>
        <authorList>
            <person name="Poehlein A."/>
            <person name="Bengelsdorf F.R."/>
            <person name="Schiel-Bengelsdorf B."/>
            <person name="Duerre P."/>
            <person name="Daniel R."/>
        </authorList>
    </citation>
    <scope>NUCLEOTIDE SEQUENCE [LARGE SCALE GENOMIC DNA]</scope>
    <source>
        <strain evidence="6 7">DSM 3222</strain>
    </source>
</reference>
<evidence type="ECO:0000256" key="4">
    <source>
        <dbReference type="ARBA" id="ARBA00023136"/>
    </source>
</evidence>
<dbReference type="GO" id="GO:0016740">
    <property type="term" value="F:transferase activity"/>
    <property type="evidence" value="ECO:0007669"/>
    <property type="project" value="UniProtKB-ARBA"/>
</dbReference>
<feature type="transmembrane region" description="Helical" evidence="5">
    <location>
        <begin position="43"/>
        <end position="67"/>
    </location>
</feature>
<gene>
    <name evidence="6" type="ORF">OXPF_23180</name>
</gene>
<feature type="transmembrane region" description="Helical" evidence="5">
    <location>
        <begin position="128"/>
        <end position="155"/>
    </location>
</feature>
<evidence type="ECO:0000313" key="6">
    <source>
        <dbReference type="EMBL" id="KPU44150.1"/>
    </source>
</evidence>
<keyword evidence="3 5" id="KW-1133">Transmembrane helix</keyword>
<evidence type="ECO:0000256" key="2">
    <source>
        <dbReference type="ARBA" id="ARBA00022692"/>
    </source>
</evidence>
<dbReference type="Gene3D" id="1.20.120.1630">
    <property type="match status" value="1"/>
</dbReference>
<accession>A0A0P8W8V6</accession>
<dbReference type="GO" id="GO:0012505">
    <property type="term" value="C:endomembrane system"/>
    <property type="evidence" value="ECO:0007669"/>
    <property type="project" value="UniProtKB-SubCell"/>
</dbReference>
<dbReference type="Proteomes" id="UP000050326">
    <property type="component" value="Unassembled WGS sequence"/>
</dbReference>
<dbReference type="Pfam" id="PF04191">
    <property type="entry name" value="PEMT"/>
    <property type="match status" value="1"/>
</dbReference>
<evidence type="ECO:0000313" key="7">
    <source>
        <dbReference type="Proteomes" id="UP000050326"/>
    </source>
</evidence>
<name>A0A0P8W8V6_9CLOT</name>
<comment type="caution">
    <text evidence="6">The sequence shown here is derived from an EMBL/GenBank/DDBJ whole genome shotgun (WGS) entry which is preliminary data.</text>
</comment>
<evidence type="ECO:0000256" key="3">
    <source>
        <dbReference type="ARBA" id="ARBA00022989"/>
    </source>
</evidence>
<sequence>MKYFSVIILILFFILIALRSMTLKRKGITAIVFGETDRNDFFLVPLFILFIYTVFACTFNLPIPPILIKSFWISKVSDLSGILLCVAGILGFSSTLISFGDSFRVGIDEKHPDKLVTSGMFAISRNPIYISFLIFFTGMFLLYPNLVIICVLILLSIAIHRQILREEAFLKIHYGKEYEEYFKKVRRYL</sequence>
<keyword evidence="7" id="KW-1185">Reference proteome</keyword>
<dbReference type="EMBL" id="LKET01000032">
    <property type="protein sequence ID" value="KPU44150.1"/>
    <property type="molecule type" value="Genomic_DNA"/>
</dbReference>
<dbReference type="PANTHER" id="PTHR12714:SF9">
    <property type="entry name" value="PROTEIN-S-ISOPRENYLCYSTEINE O-METHYLTRANSFERASE"/>
    <property type="match status" value="1"/>
</dbReference>
<proteinExistence type="predicted"/>